<dbReference type="Proteomes" id="UP000234891">
    <property type="component" value="Unassembled WGS sequence"/>
</dbReference>
<comment type="caution">
    <text evidence="2">The sequence shown here is derived from an EMBL/GenBank/DDBJ whole genome shotgun (WGS) entry which is preliminary data.</text>
</comment>
<feature type="region of interest" description="Disordered" evidence="1">
    <location>
        <begin position="42"/>
        <end position="66"/>
    </location>
</feature>
<protein>
    <submittedName>
        <fullName evidence="2">Uncharacterized protein</fullName>
    </submittedName>
</protein>
<proteinExistence type="predicted"/>
<dbReference type="AlphaFoldDB" id="A0A2N5PC86"/>
<evidence type="ECO:0000256" key="1">
    <source>
        <dbReference type="SAM" id="MobiDB-lite"/>
    </source>
</evidence>
<evidence type="ECO:0000313" key="2">
    <source>
        <dbReference type="EMBL" id="PLT72733.1"/>
    </source>
</evidence>
<gene>
    <name evidence="2" type="ORF">CDL26_08110</name>
</gene>
<evidence type="ECO:0000313" key="3">
    <source>
        <dbReference type="Proteomes" id="UP000234891"/>
    </source>
</evidence>
<dbReference type="EMBL" id="NIHS01000011">
    <property type="protein sequence ID" value="PLT72733.1"/>
    <property type="molecule type" value="Genomic_DNA"/>
</dbReference>
<name>A0A2N5PC86_MEDGN</name>
<organism evidence="2 3">
    <name type="scientific">Mediterraneibacter gnavus</name>
    <name type="common">Ruminococcus gnavus</name>
    <dbReference type="NCBI Taxonomy" id="33038"/>
    <lineage>
        <taxon>Bacteria</taxon>
        <taxon>Bacillati</taxon>
        <taxon>Bacillota</taxon>
        <taxon>Clostridia</taxon>
        <taxon>Lachnospirales</taxon>
        <taxon>Lachnospiraceae</taxon>
        <taxon>Mediterraneibacter</taxon>
    </lineage>
</organism>
<reference evidence="2 3" key="1">
    <citation type="journal article" date="2017" name="Genome Med.">
        <title>A novel Ruminococcus gnavus clade enriched in inflammatory bowel disease patients.</title>
        <authorList>
            <person name="Hall A.B."/>
            <person name="Yassour M."/>
            <person name="Sauk J."/>
            <person name="Garner A."/>
            <person name="Jiang X."/>
            <person name="Arthur T."/>
            <person name="Lagoudas G.K."/>
            <person name="Vatanen T."/>
            <person name="Fornelos N."/>
            <person name="Wilson R."/>
            <person name="Bertha M."/>
            <person name="Cohen M."/>
            <person name="Garber J."/>
            <person name="Khalili H."/>
            <person name="Gevers D."/>
            <person name="Ananthakrishnan A.N."/>
            <person name="Kugathasan S."/>
            <person name="Lander E.S."/>
            <person name="Blainey P."/>
            <person name="Vlamakis H."/>
            <person name="Xavier R.J."/>
            <person name="Huttenhower C."/>
        </authorList>
    </citation>
    <scope>NUCLEOTIDE SEQUENCE [LARGE SCALE GENOMIC DNA]</scope>
    <source>
        <strain evidence="2 3">RJX1124</strain>
    </source>
</reference>
<sequence>MILGANGKPIPRNSREKGMELYRKHYAPADRKVRHLEPLEKAERRVKKQTGKAMEDRFPANPVKTR</sequence>
<accession>A0A2N5PC86</accession>